<dbReference type="EMBL" id="BAABEP010000001">
    <property type="protein sequence ID" value="GAA3707346.1"/>
    <property type="molecule type" value="Genomic_DNA"/>
</dbReference>
<keyword evidence="2" id="KW-1003">Cell membrane</keyword>
<dbReference type="Pfam" id="PF13581">
    <property type="entry name" value="HATPase_c_2"/>
    <property type="match status" value="1"/>
</dbReference>
<evidence type="ECO:0000256" key="8">
    <source>
        <dbReference type="ARBA" id="ARBA00022801"/>
    </source>
</evidence>
<keyword evidence="4" id="KW-0808">Transferase</keyword>
<evidence type="ECO:0000256" key="7">
    <source>
        <dbReference type="ARBA" id="ARBA00022777"/>
    </source>
</evidence>
<dbReference type="InterPro" id="IPR035965">
    <property type="entry name" value="PAS-like_dom_sf"/>
</dbReference>
<dbReference type="SUPFAM" id="SSF81606">
    <property type="entry name" value="PP2C-like"/>
    <property type="match status" value="1"/>
</dbReference>
<evidence type="ECO:0000313" key="17">
    <source>
        <dbReference type="Proteomes" id="UP001499884"/>
    </source>
</evidence>
<dbReference type="Gene3D" id="3.30.450.20">
    <property type="entry name" value="PAS domain"/>
    <property type="match status" value="2"/>
</dbReference>
<keyword evidence="5 14" id="KW-0812">Transmembrane</keyword>
<dbReference type="PROSITE" id="PS51746">
    <property type="entry name" value="PPM_2"/>
    <property type="match status" value="1"/>
</dbReference>
<evidence type="ECO:0000256" key="12">
    <source>
        <dbReference type="ARBA" id="ARBA00023136"/>
    </source>
</evidence>
<reference evidence="17" key="1">
    <citation type="journal article" date="2019" name="Int. J. Syst. Evol. Microbiol.">
        <title>The Global Catalogue of Microorganisms (GCM) 10K type strain sequencing project: providing services to taxonomists for standard genome sequencing and annotation.</title>
        <authorList>
            <consortium name="The Broad Institute Genomics Platform"/>
            <consortium name="The Broad Institute Genome Sequencing Center for Infectious Disease"/>
            <person name="Wu L."/>
            <person name="Ma J."/>
        </authorList>
    </citation>
    <scope>NUCLEOTIDE SEQUENCE [LARGE SCALE GENOMIC DNA]</scope>
    <source>
        <strain evidence="17">JCM 30846</strain>
    </source>
</reference>
<evidence type="ECO:0000256" key="6">
    <source>
        <dbReference type="ARBA" id="ARBA00022741"/>
    </source>
</evidence>
<dbReference type="CDD" id="cd00130">
    <property type="entry name" value="PAS"/>
    <property type="match status" value="1"/>
</dbReference>
<keyword evidence="6" id="KW-0547">Nucleotide-binding</keyword>
<dbReference type="SMART" id="SM00091">
    <property type="entry name" value="PAS"/>
    <property type="match status" value="1"/>
</dbReference>
<dbReference type="RefSeq" id="WP_345639849.1">
    <property type="nucleotide sequence ID" value="NZ_BAABEP010000001.1"/>
</dbReference>
<comment type="subcellular location">
    <subcellularLocation>
        <location evidence="1">Cell membrane</location>
        <topology evidence="1">Multi-pass membrane protein</topology>
    </subcellularLocation>
</comment>
<feature type="transmembrane region" description="Helical" evidence="14">
    <location>
        <begin position="41"/>
        <end position="63"/>
    </location>
</feature>
<evidence type="ECO:0000256" key="10">
    <source>
        <dbReference type="ARBA" id="ARBA00022989"/>
    </source>
</evidence>
<evidence type="ECO:0000256" key="13">
    <source>
        <dbReference type="SAM" id="MobiDB-lite"/>
    </source>
</evidence>
<dbReference type="PANTHER" id="PTHR43156">
    <property type="entry name" value="STAGE II SPORULATION PROTEIN E-RELATED"/>
    <property type="match status" value="1"/>
</dbReference>
<dbReference type="CDD" id="cd16936">
    <property type="entry name" value="HATPase_RsbW-like"/>
    <property type="match status" value="1"/>
</dbReference>
<evidence type="ECO:0000256" key="2">
    <source>
        <dbReference type="ARBA" id="ARBA00022475"/>
    </source>
</evidence>
<keyword evidence="11" id="KW-0902">Two-component regulatory system</keyword>
<keyword evidence="9" id="KW-0067">ATP-binding</keyword>
<proteinExistence type="predicted"/>
<accession>A0ABP7DPM8</accession>
<name>A0ABP7DPM8_9ACTN</name>
<dbReference type="InterPro" id="IPR029016">
    <property type="entry name" value="GAF-like_dom_sf"/>
</dbReference>
<dbReference type="Proteomes" id="UP001499884">
    <property type="component" value="Unassembled WGS sequence"/>
</dbReference>
<keyword evidence="7" id="KW-0418">Kinase</keyword>
<dbReference type="InterPro" id="IPR036457">
    <property type="entry name" value="PPM-type-like_dom_sf"/>
</dbReference>
<feature type="region of interest" description="Disordered" evidence="13">
    <location>
        <begin position="1"/>
        <end position="20"/>
    </location>
</feature>
<evidence type="ECO:0000256" key="4">
    <source>
        <dbReference type="ARBA" id="ARBA00022679"/>
    </source>
</evidence>
<evidence type="ECO:0000256" key="9">
    <source>
        <dbReference type="ARBA" id="ARBA00022840"/>
    </source>
</evidence>
<dbReference type="PANTHER" id="PTHR43156:SF2">
    <property type="entry name" value="STAGE II SPORULATION PROTEIN E"/>
    <property type="match status" value="1"/>
</dbReference>
<dbReference type="Pfam" id="PF07228">
    <property type="entry name" value="SpoIIE"/>
    <property type="match status" value="1"/>
</dbReference>
<dbReference type="InterPro" id="IPR001932">
    <property type="entry name" value="PPM-type_phosphatase-like_dom"/>
</dbReference>
<dbReference type="InterPro" id="IPR036890">
    <property type="entry name" value="HATPase_C_sf"/>
</dbReference>
<evidence type="ECO:0000256" key="14">
    <source>
        <dbReference type="SAM" id="Phobius"/>
    </source>
</evidence>
<keyword evidence="3" id="KW-0597">Phosphoprotein</keyword>
<dbReference type="Gene3D" id="3.30.565.10">
    <property type="entry name" value="Histidine kinase-like ATPase, C-terminal domain"/>
    <property type="match status" value="1"/>
</dbReference>
<evidence type="ECO:0000256" key="3">
    <source>
        <dbReference type="ARBA" id="ARBA00022553"/>
    </source>
</evidence>
<dbReference type="SUPFAM" id="SSF103190">
    <property type="entry name" value="Sensory domain-like"/>
    <property type="match status" value="1"/>
</dbReference>
<keyword evidence="10 14" id="KW-1133">Transmembrane helix</keyword>
<dbReference type="SUPFAM" id="SSF55785">
    <property type="entry name" value="PYP-like sensor domain (PAS domain)"/>
    <property type="match status" value="1"/>
</dbReference>
<evidence type="ECO:0000259" key="15">
    <source>
        <dbReference type="PROSITE" id="PS51746"/>
    </source>
</evidence>
<dbReference type="Gene3D" id="3.30.450.40">
    <property type="match status" value="1"/>
</dbReference>
<evidence type="ECO:0000256" key="1">
    <source>
        <dbReference type="ARBA" id="ARBA00004651"/>
    </source>
</evidence>
<dbReference type="Gene3D" id="3.60.40.10">
    <property type="entry name" value="PPM-type phosphatase domain"/>
    <property type="match status" value="1"/>
</dbReference>
<dbReference type="InterPro" id="IPR029151">
    <property type="entry name" value="Sensor-like_sf"/>
</dbReference>
<feature type="domain" description="PPM-type phosphatase" evidence="15">
    <location>
        <begin position="558"/>
        <end position="775"/>
    </location>
</feature>
<dbReference type="InterPro" id="IPR033463">
    <property type="entry name" value="sCache_3"/>
</dbReference>
<feature type="transmembrane region" description="Helical" evidence="14">
    <location>
        <begin position="200"/>
        <end position="219"/>
    </location>
</feature>
<protein>
    <submittedName>
        <fullName evidence="16">SpoIIE family protein phosphatase/ATP-binding protein</fullName>
    </submittedName>
</protein>
<gene>
    <name evidence="16" type="ORF">GCM10023082_01760</name>
</gene>
<dbReference type="Pfam" id="PF17203">
    <property type="entry name" value="sCache_3_2"/>
    <property type="match status" value="1"/>
</dbReference>
<dbReference type="SUPFAM" id="SSF55781">
    <property type="entry name" value="GAF domain-like"/>
    <property type="match status" value="1"/>
</dbReference>
<organism evidence="16 17">
    <name type="scientific">Streptomyces tremellae</name>
    <dbReference type="NCBI Taxonomy" id="1124239"/>
    <lineage>
        <taxon>Bacteria</taxon>
        <taxon>Bacillati</taxon>
        <taxon>Actinomycetota</taxon>
        <taxon>Actinomycetes</taxon>
        <taxon>Kitasatosporales</taxon>
        <taxon>Streptomycetaceae</taxon>
        <taxon>Streptomyces</taxon>
    </lineage>
</organism>
<comment type="caution">
    <text evidence="16">The sequence shown here is derived from an EMBL/GenBank/DDBJ whole genome shotgun (WGS) entry which is preliminary data.</text>
</comment>
<dbReference type="SMART" id="SM00331">
    <property type="entry name" value="PP2C_SIG"/>
    <property type="match status" value="1"/>
</dbReference>
<evidence type="ECO:0000313" key="16">
    <source>
        <dbReference type="EMBL" id="GAA3707346.1"/>
    </source>
</evidence>
<dbReference type="InterPro" id="IPR000014">
    <property type="entry name" value="PAS"/>
</dbReference>
<sequence>MARHRHQGSPRPGRAAARERRRGRASAWSLLSPRSVVGQMFLLQVVVVLLIAVGAGVLLVLTVQHESSQDASHRTLAVAEGFASAPGVARAITSPGASEVLQPRSRAAADSADVDFVTVVDRTGVRLTAAIPDLIGRHTNEDMAPLLAGHTVQSKAVGAVSPQYRAFVPVRDDEGRVVGAVGAGVRTSSVSGAVSRQMPVLLGGAASAVAVITGGAGLISRRLLRHTHGLGPAEITRMYEHHDAVLHAAREGVLIVDGDGALLLANDEAHRLLDLPEDARGRPVRELGLPAPVADLLTSNRTATDEVHLVGGRVLAVNQRRTGTDGGPPGSVTTLRDSTELKALSGRAEAASSRLELLYRAGLGVGTTLDVTRTAEELADVAVPQFADFVTVDLVEQVLAGDEPSGAAVRSFRRAACAGVLEDHPLFRPGERLWLTETSPQVRGLLSGHSVLERDLRGAQAWHRQYPERAREVVAYGITSLLSVPLIARDTVLGVVNFWLSERSGTFEDDDLALAEELAARAAVSIDNARRFTREHGMAVTLQRSLLPSGLPEQNALDVAYRYLPAQKSVGGDWFDVIPLPGARVALVVGDVVGHGVQAAVTMGRLRTAVHVFSALDLPPDELLARMDELADRIGKEDGSAESDQGIVGATCLYAVYDPVDRRCTMARAGHLPPALVTPEGRVRFLDLPAGPPLGVGGLPFETAEVVVPEGSELVLYTDGLVEERGRDIDEGLAGLAAVLAGARGCPEEVCAAVLDTLVTPGRSADDTALLVARTRVLPPERVARWEVPNDPAAVADVRTAVSAKLAEWGLGETAFVTELILSELVTNAIRYATGPIGVRLLLDRQLISEVSDGSSTAPHLGQAAATDEGGRGLFLVAQFAERWGTRYTSTGKITWAEQQLPTGYAGPRGLPEGSAAHPA</sequence>
<keyword evidence="17" id="KW-1185">Reference proteome</keyword>
<dbReference type="InterPro" id="IPR003594">
    <property type="entry name" value="HATPase_dom"/>
</dbReference>
<dbReference type="Pfam" id="PF13185">
    <property type="entry name" value="GAF_2"/>
    <property type="match status" value="1"/>
</dbReference>
<evidence type="ECO:0000256" key="5">
    <source>
        <dbReference type="ARBA" id="ARBA00022692"/>
    </source>
</evidence>
<keyword evidence="8" id="KW-0378">Hydrolase</keyword>
<dbReference type="InterPro" id="IPR003018">
    <property type="entry name" value="GAF"/>
</dbReference>
<dbReference type="InterPro" id="IPR052016">
    <property type="entry name" value="Bact_Sigma-Reg"/>
</dbReference>
<evidence type="ECO:0000256" key="11">
    <source>
        <dbReference type="ARBA" id="ARBA00023012"/>
    </source>
</evidence>
<keyword evidence="12 14" id="KW-0472">Membrane</keyword>